<keyword evidence="1" id="KW-0175">Coiled coil</keyword>
<feature type="coiled-coil region" evidence="1">
    <location>
        <begin position="94"/>
        <end position="128"/>
    </location>
</feature>
<keyword evidence="2" id="KW-0812">Transmembrane</keyword>
<evidence type="ECO:0000256" key="1">
    <source>
        <dbReference type="SAM" id="Coils"/>
    </source>
</evidence>
<organism evidence="3">
    <name type="scientific">Pseudomonas phage Nican01</name>
    <dbReference type="NCBI Taxonomy" id="3138540"/>
    <lineage>
        <taxon>Viruses</taxon>
        <taxon>Duplodnaviria</taxon>
        <taxon>Heunggongvirae</taxon>
        <taxon>Uroviricota</taxon>
        <taxon>Caudoviricetes</taxon>
        <taxon>Nickievirus</taxon>
    </lineage>
</organism>
<keyword evidence="2" id="KW-0472">Membrane</keyword>
<evidence type="ECO:0000313" key="3">
    <source>
        <dbReference type="EMBL" id="XAI70110.1"/>
    </source>
</evidence>
<protein>
    <submittedName>
        <fullName evidence="3">Uncharacterized protein</fullName>
    </submittedName>
</protein>
<reference evidence="3" key="1">
    <citation type="journal article" date="2024" name="J. Gen. Virol.">
        <title>Novel phages of Pseudomonas syringae unveil numerous potential auxiliary metabolic genes.</title>
        <authorList>
            <person name="Feltin C."/>
            <person name="Garneau J.R."/>
            <person name="Morris C.E."/>
            <person name="Berard A."/>
            <person name="Torres-Barcelo C."/>
        </authorList>
    </citation>
    <scope>NUCLEOTIDE SEQUENCE</scope>
</reference>
<keyword evidence="2" id="KW-1133">Transmembrane helix</keyword>
<sequence length="231" mass="26198">MKTFAKEMWHLLVFAAALIAFNAGLSILFDSWVEWFGGDLTLKSALFLTVVQVGLGLLALKTFEWLHKHVAETRGMKYFKEAVDKHGEELRGVHKQLGDKLLEYEAANKQLSEANHTLVDALDRANARIHYLSSAYIPAEEQHFDDWALDQFVVQMRAKLKRKRDEGHSGWNDCALDLLGDAFVEQIESMNASNTDMVDTANFAMFLWVRDAFPAECAEQNPDAHELPATR</sequence>
<name>A0AAU6W0Q2_9CAUD</name>
<dbReference type="EMBL" id="PP179318">
    <property type="protein sequence ID" value="XAI70110.1"/>
    <property type="molecule type" value="Genomic_DNA"/>
</dbReference>
<accession>A0AAU6W0Q2</accession>
<gene>
    <name evidence="3" type="ORF">Nican01_00097</name>
</gene>
<evidence type="ECO:0000256" key="2">
    <source>
        <dbReference type="SAM" id="Phobius"/>
    </source>
</evidence>
<feature type="transmembrane region" description="Helical" evidence="2">
    <location>
        <begin position="42"/>
        <end position="60"/>
    </location>
</feature>
<proteinExistence type="predicted"/>